<evidence type="ECO:0000256" key="3">
    <source>
        <dbReference type="SAM" id="MobiDB-lite"/>
    </source>
</evidence>
<dbReference type="SUPFAM" id="SSF143113">
    <property type="entry name" value="NAP-like"/>
    <property type="match status" value="1"/>
</dbReference>
<comment type="caution">
    <text evidence="4">The sequence shown here is derived from an EMBL/GenBank/DDBJ whole genome shotgun (WGS) entry which is preliminary data.</text>
</comment>
<evidence type="ECO:0000313" key="4">
    <source>
        <dbReference type="EMBL" id="KAF9506962.1"/>
    </source>
</evidence>
<reference evidence="4" key="1">
    <citation type="journal article" date="2020" name="Nat. Commun.">
        <title>Large-scale genome sequencing of mycorrhizal fungi provides insights into the early evolution of symbiotic traits.</title>
        <authorList>
            <person name="Miyauchi S."/>
            <person name="Kiss E."/>
            <person name="Kuo A."/>
            <person name="Drula E."/>
            <person name="Kohler A."/>
            <person name="Sanchez-Garcia M."/>
            <person name="Morin E."/>
            <person name="Andreopoulos B."/>
            <person name="Barry K.W."/>
            <person name="Bonito G."/>
            <person name="Buee M."/>
            <person name="Carver A."/>
            <person name="Chen C."/>
            <person name="Cichocki N."/>
            <person name="Clum A."/>
            <person name="Culley D."/>
            <person name="Crous P.W."/>
            <person name="Fauchery L."/>
            <person name="Girlanda M."/>
            <person name="Hayes R.D."/>
            <person name="Keri Z."/>
            <person name="LaButti K."/>
            <person name="Lipzen A."/>
            <person name="Lombard V."/>
            <person name="Magnuson J."/>
            <person name="Maillard F."/>
            <person name="Murat C."/>
            <person name="Nolan M."/>
            <person name="Ohm R.A."/>
            <person name="Pangilinan J."/>
            <person name="Pereira M.F."/>
            <person name="Perotto S."/>
            <person name="Peter M."/>
            <person name="Pfister S."/>
            <person name="Riley R."/>
            <person name="Sitrit Y."/>
            <person name="Stielow J.B."/>
            <person name="Szollosi G."/>
            <person name="Zifcakova L."/>
            <person name="Stursova M."/>
            <person name="Spatafora J.W."/>
            <person name="Tedersoo L."/>
            <person name="Vaario L.M."/>
            <person name="Yamada A."/>
            <person name="Yan M."/>
            <person name="Wang P."/>
            <person name="Xu J."/>
            <person name="Bruns T."/>
            <person name="Baldrian P."/>
            <person name="Vilgalys R."/>
            <person name="Dunand C."/>
            <person name="Henrissat B."/>
            <person name="Grigoriev I.V."/>
            <person name="Hibbett D."/>
            <person name="Nagy L.G."/>
            <person name="Martin F.M."/>
        </authorList>
    </citation>
    <scope>NUCLEOTIDE SEQUENCE</scope>
    <source>
        <strain evidence="4">UP504</strain>
    </source>
</reference>
<accession>A0A9P6DMJ4</accession>
<dbReference type="OrthoDB" id="27325at2759"/>
<name>A0A9P6DMJ4_9AGAM</name>
<dbReference type="PANTHER" id="PTHR11875">
    <property type="entry name" value="TESTIS-SPECIFIC Y-ENCODED PROTEIN"/>
    <property type="match status" value="1"/>
</dbReference>
<feature type="region of interest" description="Disordered" evidence="3">
    <location>
        <begin position="1"/>
        <end position="60"/>
    </location>
</feature>
<evidence type="ECO:0000256" key="2">
    <source>
        <dbReference type="RuleBase" id="RU003876"/>
    </source>
</evidence>
<dbReference type="InterPro" id="IPR002164">
    <property type="entry name" value="NAP_family"/>
</dbReference>
<feature type="region of interest" description="Disordered" evidence="3">
    <location>
        <begin position="299"/>
        <end position="323"/>
    </location>
</feature>
<evidence type="ECO:0000313" key="5">
    <source>
        <dbReference type="Proteomes" id="UP000886523"/>
    </source>
</evidence>
<feature type="region of interest" description="Disordered" evidence="3">
    <location>
        <begin position="141"/>
        <end position="175"/>
    </location>
</feature>
<comment type="similarity">
    <text evidence="1 2">Belongs to the nucleosome assembly protein (NAP) family.</text>
</comment>
<feature type="compositionally biased region" description="Polar residues" evidence="3">
    <location>
        <begin position="1"/>
        <end position="15"/>
    </location>
</feature>
<feature type="region of interest" description="Disordered" evidence="3">
    <location>
        <begin position="351"/>
        <end position="408"/>
    </location>
</feature>
<dbReference type="Proteomes" id="UP000886523">
    <property type="component" value="Unassembled WGS sequence"/>
</dbReference>
<dbReference type="Gene3D" id="3.30.1120.90">
    <property type="entry name" value="Nucleosome assembly protein"/>
    <property type="match status" value="1"/>
</dbReference>
<dbReference type="Gene3D" id="1.20.5.1500">
    <property type="match status" value="1"/>
</dbReference>
<dbReference type="AlphaFoldDB" id="A0A9P6DMJ4"/>
<dbReference type="GO" id="GO:0005634">
    <property type="term" value="C:nucleus"/>
    <property type="evidence" value="ECO:0007669"/>
    <property type="project" value="InterPro"/>
</dbReference>
<proteinExistence type="inferred from homology"/>
<organism evidence="4 5">
    <name type="scientific">Hydnum rufescens UP504</name>
    <dbReference type="NCBI Taxonomy" id="1448309"/>
    <lineage>
        <taxon>Eukaryota</taxon>
        <taxon>Fungi</taxon>
        <taxon>Dikarya</taxon>
        <taxon>Basidiomycota</taxon>
        <taxon>Agaricomycotina</taxon>
        <taxon>Agaricomycetes</taxon>
        <taxon>Cantharellales</taxon>
        <taxon>Hydnaceae</taxon>
        <taxon>Hydnum</taxon>
    </lineage>
</organism>
<feature type="compositionally biased region" description="Acidic residues" evidence="3">
    <location>
        <begin position="356"/>
        <end position="387"/>
    </location>
</feature>
<feature type="compositionally biased region" description="Acidic residues" evidence="3">
    <location>
        <begin position="307"/>
        <end position="323"/>
    </location>
</feature>
<feature type="compositionally biased region" description="Low complexity" evidence="3">
    <location>
        <begin position="161"/>
        <end position="173"/>
    </location>
</feature>
<dbReference type="EMBL" id="MU129093">
    <property type="protein sequence ID" value="KAF9506962.1"/>
    <property type="molecule type" value="Genomic_DNA"/>
</dbReference>
<evidence type="ECO:0000256" key="1">
    <source>
        <dbReference type="ARBA" id="ARBA00009947"/>
    </source>
</evidence>
<dbReference type="GO" id="GO:0006334">
    <property type="term" value="P:nucleosome assembly"/>
    <property type="evidence" value="ECO:0007669"/>
    <property type="project" value="InterPro"/>
</dbReference>
<protein>
    <recommendedName>
        <fullName evidence="6">Nucleosome assembly protein</fullName>
    </recommendedName>
</protein>
<dbReference type="Pfam" id="PF00956">
    <property type="entry name" value="NAP"/>
    <property type="match status" value="2"/>
</dbReference>
<sequence>MSTDSSTSVPFSTHAVNPGATPQNTPANPAPIASRLSRPTVADINENSDEEEEDGARNPSQQAISALMQHKLAGLIGKSSGYIESLPGPIKRRVEGLKGIGTEYDKLMKEHKKELYELEKKYLALSIPLYRRRLDIINGSVEPSPDEVAAGEAQTLKDDPGATPLPTDAAADPNAEGAERGIPEFWLTALKNHIARGSSASSHGYHFGIPGRSCGGYKIHFHFSPNEYFEDAFLTKEYRYKDELDVSGDYLYERAVGCTIRWKEDKNLTQEIEVKRQRNKATNRTRVVRRAKPAESFFNFFTPPEPLSDEAEEEMEEEEFEDAQESLEMDYQLGQDLKERVIPRAIDYFTGKALEWEDEDGEDDFDEDDEFDEDEDEEDENDSDDDVPASRRKTNKGNNADPQECKQQ</sequence>
<dbReference type="InterPro" id="IPR037231">
    <property type="entry name" value="NAP-like_sf"/>
</dbReference>
<gene>
    <name evidence="4" type="ORF">BS47DRAFT_1378021</name>
</gene>
<evidence type="ECO:0008006" key="6">
    <source>
        <dbReference type="Google" id="ProtNLM"/>
    </source>
</evidence>
<feature type="compositionally biased region" description="Low complexity" evidence="3">
    <location>
        <begin position="17"/>
        <end position="31"/>
    </location>
</feature>
<keyword evidence="5" id="KW-1185">Reference proteome</keyword>